<dbReference type="Pfam" id="PF11176">
    <property type="entry name" value="Tma16"/>
    <property type="match status" value="1"/>
</dbReference>
<dbReference type="STRING" id="436010.A0A166FAB9"/>
<proteinExistence type="inferred from homology"/>
<dbReference type="InterPro" id="IPR038356">
    <property type="entry name" value="Tma16_sf"/>
</dbReference>
<evidence type="ECO:0000256" key="2">
    <source>
        <dbReference type="SAM" id="MobiDB-lite"/>
    </source>
</evidence>
<reference evidence="3 4" key="1">
    <citation type="journal article" date="2016" name="Mol. Biol. Evol.">
        <title>Comparative Genomics of Early-Diverging Mushroom-Forming Fungi Provides Insights into the Origins of Lignocellulose Decay Capabilities.</title>
        <authorList>
            <person name="Nagy L.G."/>
            <person name="Riley R."/>
            <person name="Tritt A."/>
            <person name="Adam C."/>
            <person name="Daum C."/>
            <person name="Floudas D."/>
            <person name="Sun H."/>
            <person name="Yadav J.S."/>
            <person name="Pangilinan J."/>
            <person name="Larsson K.H."/>
            <person name="Matsuura K."/>
            <person name="Barry K."/>
            <person name="Labutti K."/>
            <person name="Kuo R."/>
            <person name="Ohm R.A."/>
            <person name="Bhattacharya S.S."/>
            <person name="Shirouzu T."/>
            <person name="Yoshinaga Y."/>
            <person name="Martin F.M."/>
            <person name="Grigoriev I.V."/>
            <person name="Hibbett D.S."/>
        </authorList>
    </citation>
    <scope>NUCLEOTIDE SEQUENCE [LARGE SCALE GENOMIC DNA]</scope>
    <source>
        <strain evidence="3 4">CBS 109695</strain>
    </source>
</reference>
<dbReference type="Proteomes" id="UP000076532">
    <property type="component" value="Unassembled WGS sequence"/>
</dbReference>
<evidence type="ECO:0000313" key="4">
    <source>
        <dbReference type="Proteomes" id="UP000076532"/>
    </source>
</evidence>
<dbReference type="PANTHER" id="PTHR13349:SF2">
    <property type="entry name" value="TRANSLATION MACHINERY-ASSOCIATED PROTEIN 16"/>
    <property type="match status" value="1"/>
</dbReference>
<accession>A0A166FAB9</accession>
<evidence type="ECO:0000256" key="1">
    <source>
        <dbReference type="ARBA" id="ARBA00034127"/>
    </source>
</evidence>
<evidence type="ECO:0000313" key="3">
    <source>
        <dbReference type="EMBL" id="KZP16595.1"/>
    </source>
</evidence>
<gene>
    <name evidence="3" type="ORF">FIBSPDRAFT_748459</name>
</gene>
<dbReference type="GO" id="GO:0005634">
    <property type="term" value="C:nucleus"/>
    <property type="evidence" value="ECO:0007669"/>
    <property type="project" value="TreeGrafter"/>
</dbReference>
<sequence length="219" mass="25427">MAPSEVAKKAASKAKKPKKEKIFHPESRKAGQLARTQLRKSKVTAANSKRHKRFAREVDVYSFFFHALPEEGVLTLEELHGVLRDVWLTRHDEELEEERVARRKGRPKSAKEMKFEEEKLQEMEEYRTGMEVIDLTHTPTVELFRRWDQKEFAYIQMLRYIRISSSEPSIFVVSKPGKHHTLGAENDDGEAPQLMDVIHESSVDNFLGVQHISRTSMII</sequence>
<dbReference type="EMBL" id="KV417591">
    <property type="protein sequence ID" value="KZP16595.1"/>
    <property type="molecule type" value="Genomic_DNA"/>
</dbReference>
<dbReference type="Gene3D" id="1.20.1440.170">
    <property type="entry name" value="Translation machinery-associated protein 16-like"/>
    <property type="match status" value="1"/>
</dbReference>
<feature type="compositionally biased region" description="Basic and acidic residues" evidence="2">
    <location>
        <begin position="20"/>
        <end position="29"/>
    </location>
</feature>
<evidence type="ECO:0008006" key="5">
    <source>
        <dbReference type="Google" id="ProtNLM"/>
    </source>
</evidence>
<name>A0A166FAB9_9AGAM</name>
<dbReference type="InterPro" id="IPR021346">
    <property type="entry name" value="Tma16"/>
</dbReference>
<protein>
    <recommendedName>
        <fullName evidence="5">Translation machinery-associated protein 16</fullName>
    </recommendedName>
</protein>
<feature type="region of interest" description="Disordered" evidence="2">
    <location>
        <begin position="1"/>
        <end position="45"/>
    </location>
</feature>
<comment type="similarity">
    <text evidence="1">Belongs to the TMA16 family.</text>
</comment>
<feature type="compositionally biased region" description="Basic residues" evidence="2">
    <location>
        <begin position="10"/>
        <end position="19"/>
    </location>
</feature>
<dbReference type="PANTHER" id="PTHR13349">
    <property type="entry name" value="TRANSLATION MACHINERY-ASSOCIATED PROTEIN 16"/>
    <property type="match status" value="1"/>
</dbReference>
<dbReference type="OrthoDB" id="270284at2759"/>
<dbReference type="AlphaFoldDB" id="A0A166FAB9"/>
<keyword evidence="4" id="KW-1185">Reference proteome</keyword>
<organism evidence="3 4">
    <name type="scientific">Athelia psychrophila</name>
    <dbReference type="NCBI Taxonomy" id="1759441"/>
    <lineage>
        <taxon>Eukaryota</taxon>
        <taxon>Fungi</taxon>
        <taxon>Dikarya</taxon>
        <taxon>Basidiomycota</taxon>
        <taxon>Agaricomycotina</taxon>
        <taxon>Agaricomycetes</taxon>
        <taxon>Agaricomycetidae</taxon>
        <taxon>Atheliales</taxon>
        <taxon>Atheliaceae</taxon>
        <taxon>Athelia</taxon>
    </lineage>
</organism>